<keyword evidence="2" id="KW-1133">Transmembrane helix</keyword>
<dbReference type="CDD" id="cd16018">
    <property type="entry name" value="Enpp"/>
    <property type="match status" value="1"/>
</dbReference>
<keyword evidence="2" id="KW-0472">Membrane</keyword>
<accession>A0AAP0ME40</accession>
<dbReference type="EMBL" id="JBCGBO010000004">
    <property type="protein sequence ID" value="KAK9208769.1"/>
    <property type="molecule type" value="Genomic_DNA"/>
</dbReference>
<dbReference type="AlphaFoldDB" id="A0AAP0ME40"/>
<feature type="compositionally biased region" description="Polar residues" evidence="1">
    <location>
        <begin position="1"/>
        <end position="10"/>
    </location>
</feature>
<gene>
    <name evidence="3" type="ORF">WN944_001129</name>
</gene>
<evidence type="ECO:0000313" key="4">
    <source>
        <dbReference type="Proteomes" id="UP001428341"/>
    </source>
</evidence>
<evidence type="ECO:0000313" key="3">
    <source>
        <dbReference type="EMBL" id="KAK9208769.1"/>
    </source>
</evidence>
<protein>
    <submittedName>
        <fullName evidence="3">Uncharacterized protein</fullName>
    </submittedName>
</protein>
<keyword evidence="4" id="KW-1185">Reference proteome</keyword>
<dbReference type="InterPro" id="IPR002591">
    <property type="entry name" value="Phosphodiest/P_Trfase"/>
</dbReference>
<dbReference type="GO" id="GO:0005773">
    <property type="term" value="C:vacuole"/>
    <property type="evidence" value="ECO:0007669"/>
    <property type="project" value="TreeGrafter"/>
</dbReference>
<evidence type="ECO:0000256" key="1">
    <source>
        <dbReference type="SAM" id="MobiDB-lite"/>
    </source>
</evidence>
<dbReference type="FunFam" id="3.30.1360.180:FF:000002">
    <property type="entry name" value="Alkaline-phosphatase-like family protein"/>
    <property type="match status" value="1"/>
</dbReference>
<comment type="caution">
    <text evidence="3">The sequence shown here is derived from an EMBL/GenBank/DDBJ whole genome shotgun (WGS) entry which is preliminary data.</text>
</comment>
<dbReference type="GO" id="GO:0016787">
    <property type="term" value="F:hydrolase activity"/>
    <property type="evidence" value="ECO:0007669"/>
    <property type="project" value="UniProtKB-ARBA"/>
</dbReference>
<name>A0AAP0ME40_9ROSI</name>
<organism evidence="3 4">
    <name type="scientific">Citrus x changshan-huyou</name>
    <dbReference type="NCBI Taxonomy" id="2935761"/>
    <lineage>
        <taxon>Eukaryota</taxon>
        <taxon>Viridiplantae</taxon>
        <taxon>Streptophyta</taxon>
        <taxon>Embryophyta</taxon>
        <taxon>Tracheophyta</taxon>
        <taxon>Spermatophyta</taxon>
        <taxon>Magnoliopsida</taxon>
        <taxon>eudicotyledons</taxon>
        <taxon>Gunneridae</taxon>
        <taxon>Pentapetalae</taxon>
        <taxon>rosids</taxon>
        <taxon>malvids</taxon>
        <taxon>Sapindales</taxon>
        <taxon>Rutaceae</taxon>
        <taxon>Aurantioideae</taxon>
        <taxon>Citrus</taxon>
    </lineage>
</organism>
<feature type="region of interest" description="Disordered" evidence="1">
    <location>
        <begin position="1"/>
        <end position="28"/>
    </location>
</feature>
<reference evidence="3 4" key="1">
    <citation type="submission" date="2024-05" db="EMBL/GenBank/DDBJ databases">
        <title>Haplotype-resolved chromosome-level genome assembly of Huyou (Citrus changshanensis).</title>
        <authorList>
            <person name="Miao C."/>
            <person name="Chen W."/>
            <person name="Wu Y."/>
            <person name="Wang L."/>
            <person name="Zhao S."/>
            <person name="Grierson D."/>
            <person name="Xu C."/>
            <person name="Chen K."/>
        </authorList>
    </citation>
    <scope>NUCLEOTIDE SEQUENCE [LARGE SCALE GENOMIC DNA]</scope>
    <source>
        <strain evidence="3">01-14</strain>
        <tissue evidence="3">Leaf</tissue>
    </source>
</reference>
<dbReference type="Pfam" id="PF01663">
    <property type="entry name" value="Phosphodiest"/>
    <property type="match status" value="1"/>
</dbReference>
<dbReference type="FunFam" id="3.40.720.10:FF:000033">
    <property type="entry name" value="Alkaline-phosphatase-like family protein"/>
    <property type="match status" value="1"/>
</dbReference>
<dbReference type="PANTHER" id="PTHR10151">
    <property type="entry name" value="ECTONUCLEOTIDE PYROPHOSPHATASE/PHOSPHODIESTERASE"/>
    <property type="match status" value="1"/>
</dbReference>
<feature type="transmembrane region" description="Helical" evidence="2">
    <location>
        <begin position="54"/>
        <end position="78"/>
    </location>
</feature>
<dbReference type="Gene3D" id="3.40.720.10">
    <property type="entry name" value="Alkaline Phosphatase, subunit A"/>
    <property type="match status" value="1"/>
</dbReference>
<sequence length="493" mass="54302">MGSDSLTSTKPLPLPTQEAEEPTNQSTTALLSFDTDCSDSSSSSNPRQKPSTTILFIALLLLTCIALSAAAAFAFLFFSSASSSSAQSSFETTARALKKLEKPVVLLVSSDGFRFGYQFKTSTPNIHRLINNGTEAETGLIPVFPSLTFPNHYSIVTGLYPAYHGIIDNHFVDPYTGDTFTMASHEPKWWLGEPLWETVTNHGLNAATYFWPGSEVKKGSWNCPKGFCMNYNGSVPFEDRVDTVLSYFDLPSSEIPSFMTLYFEDPDHQGHKVGPDDPEITEAVARIDRMIGRLIDGIEKRGVFEDVTIIMVGDHGMVGTCDKKLIFLDDLASWIEIPAEWVQSYSPLLAIRPPAGYNPSDIVEKMNEGLKSGKVENGKNLKVYLKGELPSRLHYAASDRIPPIIGLIEEGFKVEQKRTNRKECGGAHGYDNAVFSMRTIFIGHGPQFARGRKVPSFENVQIYNVITSILKIDGAPNNGSSSFPLSILLRTAK</sequence>
<dbReference type="SUPFAM" id="SSF53649">
    <property type="entry name" value="Alkaline phosphatase-like"/>
    <property type="match status" value="1"/>
</dbReference>
<dbReference type="PANTHER" id="PTHR10151:SF120">
    <property type="entry name" value="BIS(5'-ADENOSYL)-TRIPHOSPHATASE"/>
    <property type="match status" value="1"/>
</dbReference>
<keyword evidence="2" id="KW-0812">Transmembrane</keyword>
<dbReference type="Gene3D" id="3.30.1360.180">
    <property type="match status" value="1"/>
</dbReference>
<dbReference type="Proteomes" id="UP001428341">
    <property type="component" value="Unassembled WGS sequence"/>
</dbReference>
<dbReference type="InterPro" id="IPR017850">
    <property type="entry name" value="Alkaline_phosphatase_core_sf"/>
</dbReference>
<proteinExistence type="predicted"/>
<evidence type="ECO:0000256" key="2">
    <source>
        <dbReference type="SAM" id="Phobius"/>
    </source>
</evidence>